<organism evidence="1 2">
    <name type="scientific">Catharanthus roseus</name>
    <name type="common">Madagascar periwinkle</name>
    <name type="synonym">Vinca rosea</name>
    <dbReference type="NCBI Taxonomy" id="4058"/>
    <lineage>
        <taxon>Eukaryota</taxon>
        <taxon>Viridiplantae</taxon>
        <taxon>Streptophyta</taxon>
        <taxon>Embryophyta</taxon>
        <taxon>Tracheophyta</taxon>
        <taxon>Spermatophyta</taxon>
        <taxon>Magnoliopsida</taxon>
        <taxon>eudicotyledons</taxon>
        <taxon>Gunneridae</taxon>
        <taxon>Pentapetalae</taxon>
        <taxon>asterids</taxon>
        <taxon>lamiids</taxon>
        <taxon>Gentianales</taxon>
        <taxon>Apocynaceae</taxon>
        <taxon>Rauvolfioideae</taxon>
        <taxon>Vinceae</taxon>
        <taxon>Catharanthinae</taxon>
        <taxon>Catharanthus</taxon>
    </lineage>
</organism>
<accession>A0ACC0AEE9</accession>
<gene>
    <name evidence="1" type="ORF">M9H77_27448</name>
</gene>
<dbReference type="Proteomes" id="UP001060085">
    <property type="component" value="Linkage Group LG06"/>
</dbReference>
<keyword evidence="2" id="KW-1185">Reference proteome</keyword>
<evidence type="ECO:0000313" key="1">
    <source>
        <dbReference type="EMBL" id="KAI5658655.1"/>
    </source>
</evidence>
<evidence type="ECO:0000313" key="2">
    <source>
        <dbReference type="Proteomes" id="UP001060085"/>
    </source>
</evidence>
<reference evidence="2" key="1">
    <citation type="journal article" date="2023" name="Nat. Plants">
        <title>Single-cell RNA sequencing provides a high-resolution roadmap for understanding the multicellular compartmentation of specialized metabolism.</title>
        <authorList>
            <person name="Sun S."/>
            <person name="Shen X."/>
            <person name="Li Y."/>
            <person name="Li Y."/>
            <person name="Wang S."/>
            <person name="Li R."/>
            <person name="Zhang H."/>
            <person name="Shen G."/>
            <person name="Guo B."/>
            <person name="Wei J."/>
            <person name="Xu J."/>
            <person name="St-Pierre B."/>
            <person name="Chen S."/>
            <person name="Sun C."/>
        </authorList>
    </citation>
    <scope>NUCLEOTIDE SEQUENCE [LARGE SCALE GENOMIC DNA]</scope>
</reference>
<dbReference type="EMBL" id="CM044706">
    <property type="protein sequence ID" value="KAI5658655.1"/>
    <property type="molecule type" value="Genomic_DNA"/>
</dbReference>
<comment type="caution">
    <text evidence="1">The sequence shown here is derived from an EMBL/GenBank/DDBJ whole genome shotgun (WGS) entry which is preliminary data.</text>
</comment>
<sequence>MFEATGGSNKGHVYGFGSESAAITAERQGGSSSSMSSVPSISSAAGHEACIKRERRLWGYMQQAQERFASFMTSFASQCRVQLDSVPISSLLSRCRMMMPHLSHRRSSFL</sequence>
<name>A0ACC0AEE9_CATRO</name>
<protein>
    <submittedName>
        <fullName evidence="1">Uncharacterized protein</fullName>
    </submittedName>
</protein>
<proteinExistence type="predicted"/>